<dbReference type="EMBL" id="CM024805">
    <property type="protein sequence ID" value="KAG8009347.1"/>
    <property type="molecule type" value="Genomic_DNA"/>
</dbReference>
<proteinExistence type="predicted"/>
<organism evidence="1 2">
    <name type="scientific">Nibea albiflora</name>
    <name type="common">Yellow drum</name>
    <name type="synonym">Corvina albiflora</name>
    <dbReference type="NCBI Taxonomy" id="240163"/>
    <lineage>
        <taxon>Eukaryota</taxon>
        <taxon>Metazoa</taxon>
        <taxon>Chordata</taxon>
        <taxon>Craniata</taxon>
        <taxon>Vertebrata</taxon>
        <taxon>Euteleostomi</taxon>
        <taxon>Actinopterygii</taxon>
        <taxon>Neopterygii</taxon>
        <taxon>Teleostei</taxon>
        <taxon>Neoteleostei</taxon>
        <taxon>Acanthomorphata</taxon>
        <taxon>Eupercaria</taxon>
        <taxon>Sciaenidae</taxon>
        <taxon>Nibea</taxon>
    </lineage>
</organism>
<sequence>MTENIEYVLKQENELFLPNTVIRAFDQCYMIKSNRTSAPPEPHAFERATFCKLPSTQQLFKKGSRDLNRTTVVGGISVLCFTESEQPKQAETSQSSAMQSQMQTRMQMRTQIQMSSRLPQYLLKCLKPQNGQDDVHANFAQLLSNLNKADVPYALSLANRLYGKIKDVLVQGVLDDMTRLVLVNAIYFKGNWNEKFKEEHTVDAQFRINKNDTKPVKMMKMKSKFPFTEIADANLQILELPYEGKDLSMLIFLPNEMEDDTTGLEKLEKELTYEKFVEWTRPDMMSENEVQVELPRFKMEEKYNLKDVLISMGMMNAFDVTMSDFSGMSPANDLVLSKVVHKAFVEVNEEGTEAAAATAAVVVNRSLVIPVVFVADHPFLFFIRHNPTMSILFTGRYCSPE</sequence>
<keyword evidence="2" id="KW-1185">Reference proteome</keyword>
<comment type="caution">
    <text evidence="1">The sequence shown here is derived from an EMBL/GenBank/DDBJ whole genome shotgun (WGS) entry which is preliminary data.</text>
</comment>
<gene>
    <name evidence="1" type="primary">SERPINB1.6</name>
    <name evidence="1" type="ORF">GBF38_017592</name>
</gene>
<accession>A0ACB7F4M2</accession>
<dbReference type="Proteomes" id="UP000805704">
    <property type="component" value="Chromosome 17"/>
</dbReference>
<evidence type="ECO:0000313" key="2">
    <source>
        <dbReference type="Proteomes" id="UP000805704"/>
    </source>
</evidence>
<name>A0ACB7F4M2_NIBAL</name>
<evidence type="ECO:0000313" key="1">
    <source>
        <dbReference type="EMBL" id="KAG8009347.1"/>
    </source>
</evidence>
<reference evidence="1" key="1">
    <citation type="submission" date="2020-04" db="EMBL/GenBank/DDBJ databases">
        <title>A chromosome-scale assembly and high-density genetic map of the yellow drum (Nibea albiflora) genome.</title>
        <authorList>
            <person name="Xu D."/>
            <person name="Zhang W."/>
            <person name="Chen R."/>
            <person name="Tan P."/>
            <person name="Wang L."/>
            <person name="Song H."/>
            <person name="Tian L."/>
            <person name="Zhu Q."/>
            <person name="Wang B."/>
        </authorList>
    </citation>
    <scope>NUCLEOTIDE SEQUENCE</scope>
    <source>
        <strain evidence="1">ZJHYS-2018</strain>
    </source>
</reference>
<protein>
    <submittedName>
        <fullName evidence="1">Leukocyte elastase inhibitor</fullName>
    </submittedName>
</protein>